<dbReference type="GO" id="GO:0016780">
    <property type="term" value="F:phosphotransferase activity, for other substituted phosphate groups"/>
    <property type="evidence" value="ECO:0007669"/>
    <property type="project" value="InterPro"/>
</dbReference>
<dbReference type="EC" id="2.7.8.13" evidence="9"/>
<feature type="transmembrane region" description="Helical" evidence="8">
    <location>
        <begin position="366"/>
        <end position="384"/>
    </location>
</feature>
<feature type="transmembrane region" description="Helical" evidence="8">
    <location>
        <begin position="256"/>
        <end position="278"/>
    </location>
</feature>
<evidence type="ECO:0000256" key="4">
    <source>
        <dbReference type="ARBA" id="ARBA00022692"/>
    </source>
</evidence>
<keyword evidence="2" id="KW-1003">Cell membrane</keyword>
<dbReference type="PANTHER" id="PTHR22926">
    <property type="entry name" value="PHOSPHO-N-ACETYLMURAMOYL-PENTAPEPTIDE-TRANSFERASE"/>
    <property type="match status" value="1"/>
</dbReference>
<evidence type="ECO:0000256" key="8">
    <source>
        <dbReference type="SAM" id="Phobius"/>
    </source>
</evidence>
<evidence type="ECO:0000256" key="2">
    <source>
        <dbReference type="ARBA" id="ARBA00022475"/>
    </source>
</evidence>
<organism evidence="9 10">
    <name type="scientific">Saccharomonospora viridis</name>
    <dbReference type="NCBI Taxonomy" id="1852"/>
    <lineage>
        <taxon>Bacteria</taxon>
        <taxon>Bacillati</taxon>
        <taxon>Actinomycetota</taxon>
        <taxon>Actinomycetes</taxon>
        <taxon>Pseudonocardiales</taxon>
        <taxon>Pseudonocardiaceae</taxon>
        <taxon>Saccharomonospora</taxon>
    </lineage>
</organism>
<dbReference type="OMA" id="MCLGFLP"/>
<dbReference type="PANTHER" id="PTHR22926:SF3">
    <property type="entry name" value="UNDECAPRENYL-PHOSPHATE ALPHA-N-ACETYLGLUCOSAMINYL 1-PHOSPHATE TRANSFERASE"/>
    <property type="match status" value="1"/>
</dbReference>
<dbReference type="CDD" id="cd06853">
    <property type="entry name" value="GT_WecA_like"/>
    <property type="match status" value="1"/>
</dbReference>
<dbReference type="GO" id="GO:0005886">
    <property type="term" value="C:plasma membrane"/>
    <property type="evidence" value="ECO:0007669"/>
    <property type="project" value="UniProtKB-SubCell"/>
</dbReference>
<feature type="transmembrane region" description="Helical" evidence="8">
    <location>
        <begin position="194"/>
        <end position="214"/>
    </location>
</feature>
<evidence type="ECO:0000313" key="10">
    <source>
        <dbReference type="Proteomes" id="UP000030848"/>
    </source>
</evidence>
<feature type="transmembrane region" description="Helical" evidence="8">
    <location>
        <begin position="127"/>
        <end position="149"/>
    </location>
</feature>
<dbReference type="AlphaFoldDB" id="A0A837DFY7"/>
<keyword evidence="6 8" id="KW-0472">Membrane</keyword>
<dbReference type="EMBL" id="JRZE01000001">
    <property type="protein sequence ID" value="KHF45908.1"/>
    <property type="molecule type" value="Genomic_DNA"/>
</dbReference>
<dbReference type="GO" id="GO:0046872">
    <property type="term" value="F:metal ion binding"/>
    <property type="evidence" value="ECO:0007669"/>
    <property type="project" value="UniProtKB-KW"/>
</dbReference>
<feature type="transmembrane region" description="Helical" evidence="8">
    <location>
        <begin position="23"/>
        <end position="44"/>
    </location>
</feature>
<evidence type="ECO:0000256" key="1">
    <source>
        <dbReference type="ARBA" id="ARBA00004651"/>
    </source>
</evidence>
<dbReference type="GO" id="GO:0009103">
    <property type="term" value="P:lipopolysaccharide biosynthetic process"/>
    <property type="evidence" value="ECO:0007669"/>
    <property type="project" value="TreeGrafter"/>
</dbReference>
<evidence type="ECO:0000256" key="5">
    <source>
        <dbReference type="ARBA" id="ARBA00022989"/>
    </source>
</evidence>
<name>A0A837DFY7_9PSEU</name>
<gene>
    <name evidence="9" type="ORF">MINT15_02090</name>
</gene>
<sequence>MSVSEGDAVVNSAVPAGLPIREYLLVGLVSAALTFLLTAVVRRFAIKVKAVAIPRKRDVHVVPIPRMGGVAMYFGVVGGMAMAHQLPVLRRAFEYSFDPVAVLLGGGVIVLIGALDDRFELDAWTKLAGQVMCAGILVLFGVQWVSLWVPWGGDADALGNVLMFDRNQGGLLAVLLVVVMVNAMNFVDGLDGLAGGLGFIAAAATCTFSLGLLAQSGGDVGTYPPALIAATLAGACLGFLPHNFQPAKIFMGDSGSMMIGLMLAAASTSASGRINYISFDATDVVALLSPLFVVAAVLFLPLLDLVLAVIRRTRRGESPFAADKMHLHHRLLEIGHSQRRAVLLIYLWAGMLAFGAVAVTLFDTAAVFWIMCAGLVVAAVVSFVPRLKRQRENTTT</sequence>
<feature type="binding site" evidence="7">
    <location>
        <position position="253"/>
    </location>
    <ligand>
        <name>Mg(2+)</name>
        <dbReference type="ChEBI" id="CHEBI:18420"/>
    </ligand>
</feature>
<comment type="caution">
    <text evidence="9">The sequence shown here is derived from an EMBL/GenBank/DDBJ whole genome shotgun (WGS) entry which is preliminary data.</text>
</comment>
<feature type="transmembrane region" description="Helical" evidence="8">
    <location>
        <begin position="341"/>
        <end position="360"/>
    </location>
</feature>
<keyword evidence="7" id="KW-0479">Metal-binding</keyword>
<keyword evidence="7" id="KW-0460">Magnesium</keyword>
<dbReference type="InterPro" id="IPR000715">
    <property type="entry name" value="Glycosyl_transferase_4"/>
</dbReference>
<comment type="subcellular location">
    <subcellularLocation>
        <location evidence="1">Cell membrane</location>
        <topology evidence="1">Multi-pass membrane protein</topology>
    </subcellularLocation>
</comment>
<accession>A0A837DFY7</accession>
<dbReference type="GO" id="GO:0044038">
    <property type="term" value="P:cell wall macromolecule biosynthetic process"/>
    <property type="evidence" value="ECO:0007669"/>
    <property type="project" value="TreeGrafter"/>
</dbReference>
<evidence type="ECO:0000256" key="3">
    <source>
        <dbReference type="ARBA" id="ARBA00022679"/>
    </source>
</evidence>
<reference evidence="9 10" key="1">
    <citation type="submission" date="2014-10" db="EMBL/GenBank/DDBJ databases">
        <title>Genome sequence of Micropolyspora internatus JCM3315.</title>
        <authorList>
            <person name="Shin S.-K."/>
            <person name="Yi H."/>
        </authorList>
    </citation>
    <scope>NUCLEOTIDE SEQUENCE [LARGE SCALE GENOMIC DNA]</scope>
    <source>
        <strain evidence="9 10">JCM 3315</strain>
    </source>
</reference>
<comment type="cofactor">
    <cofactor evidence="7">
        <name>Mg(2+)</name>
        <dbReference type="ChEBI" id="CHEBI:18420"/>
    </cofactor>
</comment>
<dbReference type="GO" id="GO:0071555">
    <property type="term" value="P:cell wall organization"/>
    <property type="evidence" value="ECO:0007669"/>
    <property type="project" value="TreeGrafter"/>
</dbReference>
<keyword evidence="3 9" id="KW-0808">Transferase</keyword>
<keyword evidence="5 8" id="KW-1133">Transmembrane helix</keyword>
<feature type="transmembrane region" description="Helical" evidence="8">
    <location>
        <begin position="95"/>
        <end position="115"/>
    </location>
</feature>
<feature type="transmembrane region" description="Helical" evidence="8">
    <location>
        <begin position="169"/>
        <end position="187"/>
    </location>
</feature>
<evidence type="ECO:0000313" key="9">
    <source>
        <dbReference type="EMBL" id="KHF45908.1"/>
    </source>
</evidence>
<feature type="transmembrane region" description="Helical" evidence="8">
    <location>
        <begin position="284"/>
        <end position="310"/>
    </location>
</feature>
<feature type="transmembrane region" description="Helical" evidence="8">
    <location>
        <begin position="226"/>
        <end position="244"/>
    </location>
</feature>
<evidence type="ECO:0000256" key="7">
    <source>
        <dbReference type="PIRSR" id="PIRSR600715-1"/>
    </source>
</evidence>
<dbReference type="Pfam" id="PF00953">
    <property type="entry name" value="Glycos_transf_4"/>
    <property type="match status" value="1"/>
</dbReference>
<feature type="transmembrane region" description="Helical" evidence="8">
    <location>
        <begin position="64"/>
        <end position="83"/>
    </location>
</feature>
<feature type="binding site" evidence="7">
    <location>
        <position position="185"/>
    </location>
    <ligand>
        <name>Mg(2+)</name>
        <dbReference type="ChEBI" id="CHEBI:18420"/>
    </ligand>
</feature>
<dbReference type="Proteomes" id="UP000030848">
    <property type="component" value="Unassembled WGS sequence"/>
</dbReference>
<evidence type="ECO:0000256" key="6">
    <source>
        <dbReference type="ARBA" id="ARBA00023136"/>
    </source>
</evidence>
<keyword evidence="4 8" id="KW-0812">Transmembrane</keyword>
<protein>
    <submittedName>
        <fullName evidence="9">UDP-phosphate alpha-N-acetylglucosaminyl 1-phosphate transferase</fullName>
        <ecNumber evidence="9">2.7.8.13</ecNumber>
    </submittedName>
</protein>
<proteinExistence type="predicted"/>